<dbReference type="EMBL" id="UINC01131041">
    <property type="protein sequence ID" value="SVD12502.1"/>
    <property type="molecule type" value="Genomic_DNA"/>
</dbReference>
<name>A0A382SSG5_9ZZZZ</name>
<dbReference type="InterPro" id="IPR028974">
    <property type="entry name" value="TSP_type-3_rpt"/>
</dbReference>
<proteinExistence type="predicted"/>
<gene>
    <name evidence="1" type="ORF">METZ01_LOCUS365356</name>
</gene>
<dbReference type="AlphaFoldDB" id="A0A382SSG5"/>
<evidence type="ECO:0000313" key="1">
    <source>
        <dbReference type="EMBL" id="SVD12502.1"/>
    </source>
</evidence>
<protein>
    <submittedName>
        <fullName evidence="1">Uncharacterized protein</fullName>
    </submittedName>
</protein>
<reference evidence="1" key="1">
    <citation type="submission" date="2018-05" db="EMBL/GenBank/DDBJ databases">
        <authorList>
            <person name="Lanie J.A."/>
            <person name="Ng W.-L."/>
            <person name="Kazmierczak K.M."/>
            <person name="Andrzejewski T.M."/>
            <person name="Davidsen T.M."/>
            <person name="Wayne K.J."/>
            <person name="Tettelin H."/>
            <person name="Glass J.I."/>
            <person name="Rusch D."/>
            <person name="Podicherti R."/>
            <person name="Tsui H.-C.T."/>
            <person name="Winkler M.E."/>
        </authorList>
    </citation>
    <scope>NUCLEOTIDE SEQUENCE</scope>
</reference>
<dbReference type="GO" id="GO:0005509">
    <property type="term" value="F:calcium ion binding"/>
    <property type="evidence" value="ECO:0007669"/>
    <property type="project" value="InterPro"/>
</dbReference>
<dbReference type="Gene3D" id="4.10.1080.10">
    <property type="entry name" value="TSP type-3 repeat"/>
    <property type="match status" value="1"/>
</dbReference>
<organism evidence="1">
    <name type="scientific">marine metagenome</name>
    <dbReference type="NCBI Taxonomy" id="408172"/>
    <lineage>
        <taxon>unclassified sequences</taxon>
        <taxon>metagenomes</taxon>
        <taxon>ecological metagenomes</taxon>
    </lineage>
</organism>
<sequence length="308" mass="33723">FKVRFGSGSNIAIEPENPSIQMPGELRLNSPTNTKLYKIDSSYVADTSDGDGDGVPDTWDAFPNDATKVYDSDGDGVADSVDAFPLDSARSEALAGLVTPGNEVTLYYDANENDLYVHTEGLANLEWKGLGQEWYNNTLPLSLYGGNGYNYKVVGRYVKLLVNDPGVDEAQKFEDVVFEVKWMDPSAGGYYVLAITPVDPSVDVGDFDSIRPEAGTVSWEYVDYKPLPDGVDVSTGVEVTMFYRANENDFYVHGDFETAPGNAYAQDDRVILFLGNVDEETLGYELDGLVFKVRFGSGSNIAIEPENP</sequence>
<dbReference type="SUPFAM" id="SSF103647">
    <property type="entry name" value="TSP type-3 repeat"/>
    <property type="match status" value="1"/>
</dbReference>
<feature type="non-terminal residue" evidence="1">
    <location>
        <position position="308"/>
    </location>
</feature>
<feature type="non-terminal residue" evidence="1">
    <location>
        <position position="1"/>
    </location>
</feature>
<accession>A0A382SSG5</accession>